<dbReference type="Proteomes" id="UP001498398">
    <property type="component" value="Unassembled WGS sequence"/>
</dbReference>
<evidence type="ECO:0000313" key="1">
    <source>
        <dbReference type="EMBL" id="KAK7460893.1"/>
    </source>
</evidence>
<dbReference type="EMBL" id="JBANRG010000014">
    <property type="protein sequence ID" value="KAK7460893.1"/>
    <property type="molecule type" value="Genomic_DNA"/>
</dbReference>
<evidence type="ECO:0000313" key="2">
    <source>
        <dbReference type="Proteomes" id="UP001498398"/>
    </source>
</evidence>
<accession>A0ABR1JIG5</accession>
<name>A0ABR1JIG5_9AGAR</name>
<reference evidence="1 2" key="1">
    <citation type="submission" date="2024-01" db="EMBL/GenBank/DDBJ databases">
        <title>A draft genome for the cacao thread blight pathogen Marasmiellus scandens.</title>
        <authorList>
            <person name="Baruah I.K."/>
            <person name="Leung J."/>
            <person name="Bukari Y."/>
            <person name="Amoako-Attah I."/>
            <person name="Meinhardt L.W."/>
            <person name="Bailey B.A."/>
            <person name="Cohen S.P."/>
        </authorList>
    </citation>
    <scope>NUCLEOTIDE SEQUENCE [LARGE SCALE GENOMIC DNA]</scope>
    <source>
        <strain evidence="1 2">GH-19</strain>
    </source>
</reference>
<sequence>MNSSASLRTWYLDTIQHQASQELVLNFNTETSLAEEMADALCKGFGKQTTLELGAQSSSSKTGINWITLCHTKEIYKLHRMSSYSLIGPIDATETEMESLSNPSIVDGTVVLGNSSIHNASDA</sequence>
<keyword evidence="2" id="KW-1185">Reference proteome</keyword>
<comment type="caution">
    <text evidence="1">The sequence shown here is derived from an EMBL/GenBank/DDBJ whole genome shotgun (WGS) entry which is preliminary data.</text>
</comment>
<proteinExistence type="predicted"/>
<gene>
    <name evidence="1" type="ORF">VKT23_008821</name>
</gene>
<organism evidence="1 2">
    <name type="scientific">Marasmiellus scandens</name>
    <dbReference type="NCBI Taxonomy" id="2682957"/>
    <lineage>
        <taxon>Eukaryota</taxon>
        <taxon>Fungi</taxon>
        <taxon>Dikarya</taxon>
        <taxon>Basidiomycota</taxon>
        <taxon>Agaricomycotina</taxon>
        <taxon>Agaricomycetes</taxon>
        <taxon>Agaricomycetidae</taxon>
        <taxon>Agaricales</taxon>
        <taxon>Marasmiineae</taxon>
        <taxon>Omphalotaceae</taxon>
        <taxon>Marasmiellus</taxon>
    </lineage>
</organism>
<protein>
    <submittedName>
        <fullName evidence="1">Uncharacterized protein</fullName>
    </submittedName>
</protein>